<evidence type="ECO:0000259" key="9">
    <source>
        <dbReference type="Pfam" id="PF18052"/>
    </source>
</evidence>
<dbReference type="Pfam" id="PF00931">
    <property type="entry name" value="NB-ARC"/>
    <property type="match status" value="1"/>
</dbReference>
<evidence type="ECO:0000313" key="12">
    <source>
        <dbReference type="EMBL" id="KAJ1256887.1"/>
    </source>
</evidence>
<dbReference type="Pfam" id="PF23559">
    <property type="entry name" value="WHD_DRP"/>
    <property type="match status" value="1"/>
</dbReference>
<dbReference type="CDD" id="cd14798">
    <property type="entry name" value="RX-CC_like"/>
    <property type="match status" value="1"/>
</dbReference>
<feature type="domain" description="NB-ARC" evidence="8">
    <location>
        <begin position="173"/>
        <end position="335"/>
    </location>
</feature>
<keyword evidence="13" id="KW-1185">Reference proteome</keyword>
<protein>
    <submittedName>
        <fullName evidence="12">Uncharacterized protein</fullName>
    </submittedName>
</protein>
<evidence type="ECO:0000256" key="1">
    <source>
        <dbReference type="ARBA" id="ARBA00008894"/>
    </source>
</evidence>
<dbReference type="InterPro" id="IPR002182">
    <property type="entry name" value="NB-ARC"/>
</dbReference>
<dbReference type="GO" id="GO:0002758">
    <property type="term" value="P:innate immune response-activating signaling pathway"/>
    <property type="evidence" value="ECO:0007669"/>
    <property type="project" value="UniProtKB-ARBA"/>
</dbReference>
<dbReference type="SUPFAM" id="SSF52058">
    <property type="entry name" value="L domain-like"/>
    <property type="match status" value="1"/>
</dbReference>
<keyword evidence="4" id="KW-0547">Nucleotide-binding</keyword>
<dbReference type="InterPro" id="IPR032675">
    <property type="entry name" value="LRR_dom_sf"/>
</dbReference>
<dbReference type="InterPro" id="IPR038005">
    <property type="entry name" value="RX-like_CC"/>
</dbReference>
<dbReference type="Gene3D" id="1.10.8.430">
    <property type="entry name" value="Helical domain of apoptotic protease-activating factors"/>
    <property type="match status" value="1"/>
</dbReference>
<dbReference type="InterPro" id="IPR041118">
    <property type="entry name" value="Rx_N"/>
</dbReference>
<comment type="caution">
    <text evidence="12">The sequence shown here is derived from an EMBL/GenBank/DDBJ whole genome shotgun (WGS) entry which is preliminary data.</text>
</comment>
<keyword evidence="6 7" id="KW-0175">Coiled coil</keyword>
<dbReference type="Gene3D" id="3.40.50.300">
    <property type="entry name" value="P-loop containing nucleotide triphosphate hydrolases"/>
    <property type="match status" value="1"/>
</dbReference>
<evidence type="ECO:0000256" key="6">
    <source>
        <dbReference type="ARBA" id="ARBA00023054"/>
    </source>
</evidence>
<evidence type="ECO:0000256" key="3">
    <source>
        <dbReference type="ARBA" id="ARBA00022737"/>
    </source>
</evidence>
<dbReference type="InterPro" id="IPR044974">
    <property type="entry name" value="Disease_R_plants"/>
</dbReference>
<proteinExistence type="inferred from homology"/>
<organism evidence="12 13">
    <name type="scientific">Paspalum vaginatum</name>
    <name type="common">seashore paspalum</name>
    <dbReference type="NCBI Taxonomy" id="158149"/>
    <lineage>
        <taxon>Eukaryota</taxon>
        <taxon>Viridiplantae</taxon>
        <taxon>Streptophyta</taxon>
        <taxon>Embryophyta</taxon>
        <taxon>Tracheophyta</taxon>
        <taxon>Spermatophyta</taxon>
        <taxon>Magnoliopsida</taxon>
        <taxon>Liliopsida</taxon>
        <taxon>Poales</taxon>
        <taxon>Poaceae</taxon>
        <taxon>PACMAD clade</taxon>
        <taxon>Panicoideae</taxon>
        <taxon>Andropogonodae</taxon>
        <taxon>Paspaleae</taxon>
        <taxon>Paspalinae</taxon>
        <taxon>Paspalum</taxon>
    </lineage>
</organism>
<dbReference type="Gene3D" id="1.20.5.4130">
    <property type="match status" value="1"/>
</dbReference>
<accession>A0A9W8CGI6</accession>
<evidence type="ECO:0000256" key="4">
    <source>
        <dbReference type="ARBA" id="ARBA00022741"/>
    </source>
</evidence>
<dbReference type="PANTHER" id="PTHR23155:SF1116">
    <property type="entry name" value="OS12G0273300 PROTEIN"/>
    <property type="match status" value="1"/>
</dbReference>
<dbReference type="Pfam" id="PF23598">
    <property type="entry name" value="LRR_14"/>
    <property type="match status" value="1"/>
</dbReference>
<dbReference type="AlphaFoldDB" id="A0A9W8CGI6"/>
<dbReference type="GO" id="GO:0042742">
    <property type="term" value="P:defense response to bacterium"/>
    <property type="evidence" value="ECO:0007669"/>
    <property type="project" value="UniProtKB-ARBA"/>
</dbReference>
<dbReference type="Pfam" id="PF18052">
    <property type="entry name" value="Rx_N"/>
    <property type="match status" value="1"/>
</dbReference>
<dbReference type="PRINTS" id="PR00364">
    <property type="entry name" value="DISEASERSIST"/>
</dbReference>
<dbReference type="Gene3D" id="1.10.10.10">
    <property type="entry name" value="Winged helix-like DNA-binding domain superfamily/Winged helix DNA-binding domain"/>
    <property type="match status" value="1"/>
</dbReference>
<evidence type="ECO:0000313" key="13">
    <source>
        <dbReference type="Proteomes" id="UP001164776"/>
    </source>
</evidence>
<dbReference type="InterPro" id="IPR058922">
    <property type="entry name" value="WHD_DRP"/>
</dbReference>
<dbReference type="Gene3D" id="3.80.10.10">
    <property type="entry name" value="Ribonuclease Inhibitor"/>
    <property type="match status" value="1"/>
</dbReference>
<feature type="coiled-coil region" evidence="7">
    <location>
        <begin position="19"/>
        <end position="46"/>
    </location>
</feature>
<dbReference type="FunFam" id="3.40.50.300:FF:001091">
    <property type="entry name" value="Probable disease resistance protein At1g61300"/>
    <property type="match status" value="1"/>
</dbReference>
<dbReference type="PANTHER" id="PTHR23155">
    <property type="entry name" value="DISEASE RESISTANCE PROTEIN RP"/>
    <property type="match status" value="1"/>
</dbReference>
<dbReference type="InterPro" id="IPR027417">
    <property type="entry name" value="P-loop_NTPase"/>
</dbReference>
<evidence type="ECO:0000259" key="11">
    <source>
        <dbReference type="Pfam" id="PF23598"/>
    </source>
</evidence>
<dbReference type="EMBL" id="MU629460">
    <property type="protein sequence ID" value="KAJ1256887.1"/>
    <property type="molecule type" value="Genomic_DNA"/>
</dbReference>
<sequence length="928" mass="105661">MEFATGALGTLLPKLAQLLQDEYNLHKNAKKDIQFLSRELETMRAALRNVGEVPPEQLSELVRIWVRDVRELSYDMEDIVDTFLVRVQGPDLPSKKSTKRFFKKMTRMVAKATARRGIAQEIKDIKDRVKEVAERRDRYNVDGITPATSTLVDRRITALYTKPTDLVGIDEPREELIMRLTKEEDGTFAEQRMVSIVGYGGLGKTTLAKAVYDKLRVQFDCSAFVSVSRNPDMTRVFKDMLYDLDKIKFTNIHSTTMGQKLLMDLVQEFLQNKRYLIVVDDLWDPEQWEIIQCALPENGMKSRVITTTRRYDVAQHVGGCYKLKCLTHKSSKILFYGRIFGSEGNCPQQFLDVSEKILNKCGGVPLAIVTTSSLLANKSRSIKERYDVCDSIGSELGKNPGIDSMRKILLLSYYDLTPHLKTCLLYLCVFPEDYVIERERLIFRWIAEGIIQNGEGSQSLLEIGQSYFNELLNRSLIQPSNLDQDDTSPFLCQVHDITLDLICSLSREESFASTISGDCKHITSSSEGKVRRLTLHNTTSWPAMNTSQLRSITIISSARINSFPTPGSCYNLLRVFDLEDCNLRNHQSIEFVGKLFHLRYLSLAGTGYAGKVSPEIGRLQFLQTLNLNRTDIKKLPSSVIGLRKLMVLAVGYSTRLPDGIRNLSTLELLKMNVDSAYIAEELGHLTQLRRLAVNLKMDNEGRWDESMCEVLVSSLGKLHKIQTLAVVSDDMAIDLEAGSVESLCSLCHLLIAETRSLPAWIDPASFLLLSLLYIEVVQVQREDIQRLGELQALRDLRMKVVGDTQVFERFMISADAFPCVTRCRFTGFSTLPSMFPPGAMHRLQRFKFDIRLEDFCGGEFIAEEDLALGHLPSVENVRAWIFQHGEEETNRQHEVVMKVKEALRQQRHIHLKHPDVYICTDDVYWIQL</sequence>
<keyword evidence="5" id="KW-0611">Plant defense</keyword>
<dbReference type="InterPro" id="IPR042197">
    <property type="entry name" value="Apaf_helical"/>
</dbReference>
<dbReference type="OrthoDB" id="682957at2759"/>
<reference evidence="12 13" key="1">
    <citation type="submission" date="2022-10" db="EMBL/GenBank/DDBJ databases">
        <title>WGS assembly of Paspalum vaginatum 540-79.</title>
        <authorList>
            <person name="Sun G."/>
            <person name="Wase N."/>
            <person name="Shu S."/>
            <person name="Jenkins J."/>
            <person name="Zhou B."/>
            <person name="Torres-Rodriguez J."/>
            <person name="Chen C."/>
            <person name="Sandor L."/>
            <person name="Plott C."/>
            <person name="Yoshinga Y."/>
            <person name="Daum C."/>
            <person name="Qi P."/>
            <person name="Barry K."/>
            <person name="Lipzen A."/>
            <person name="Berry L."/>
            <person name="Pedersen C."/>
            <person name="Gottilla T."/>
            <person name="Foltz A."/>
            <person name="Yu H."/>
            <person name="O'Malley R."/>
            <person name="Zhang C."/>
            <person name="Devos K."/>
            <person name="Sigmon B."/>
            <person name="Yu B."/>
            <person name="Obata T."/>
            <person name="Schmutz J."/>
            <person name="Schnable J."/>
        </authorList>
    </citation>
    <scope>NUCLEOTIDE SEQUENCE [LARGE SCALE GENOMIC DNA]</scope>
    <source>
        <strain evidence="13">cv. 540-79</strain>
    </source>
</reference>
<dbReference type="GO" id="GO:0009626">
    <property type="term" value="P:plant-type hypersensitive response"/>
    <property type="evidence" value="ECO:0007669"/>
    <property type="project" value="UniProtKB-ARBA"/>
</dbReference>
<evidence type="ECO:0000256" key="2">
    <source>
        <dbReference type="ARBA" id="ARBA00022614"/>
    </source>
</evidence>
<feature type="domain" description="Disease resistance protein winged helix" evidence="10">
    <location>
        <begin position="429"/>
        <end position="502"/>
    </location>
</feature>
<keyword evidence="3" id="KW-0677">Repeat</keyword>
<dbReference type="FunFam" id="1.10.10.10:FF:000322">
    <property type="entry name" value="Probable disease resistance protein At1g63360"/>
    <property type="match status" value="1"/>
</dbReference>
<evidence type="ECO:0000256" key="7">
    <source>
        <dbReference type="SAM" id="Coils"/>
    </source>
</evidence>
<dbReference type="InterPro" id="IPR036388">
    <property type="entry name" value="WH-like_DNA-bd_sf"/>
</dbReference>
<dbReference type="GO" id="GO:0043531">
    <property type="term" value="F:ADP binding"/>
    <property type="evidence" value="ECO:0007669"/>
    <property type="project" value="InterPro"/>
</dbReference>
<comment type="similarity">
    <text evidence="1">Belongs to the disease resistance NB-LRR family.</text>
</comment>
<name>A0A9W8CGI6_9POAL</name>
<keyword evidence="2" id="KW-0433">Leucine-rich repeat</keyword>
<evidence type="ECO:0000259" key="10">
    <source>
        <dbReference type="Pfam" id="PF23559"/>
    </source>
</evidence>
<dbReference type="InterPro" id="IPR055414">
    <property type="entry name" value="LRR_R13L4/SHOC2-like"/>
</dbReference>
<gene>
    <name evidence="12" type="ORF">BS78_K275600</name>
</gene>
<dbReference type="Proteomes" id="UP001164776">
    <property type="component" value="Unassembled WGS sequence"/>
</dbReference>
<feature type="domain" description="Disease resistance R13L4/SHOC-2-like LRR" evidence="11">
    <location>
        <begin position="548"/>
        <end position="915"/>
    </location>
</feature>
<feature type="domain" description="Disease resistance N-terminal" evidence="9">
    <location>
        <begin position="7"/>
        <end position="97"/>
    </location>
</feature>
<dbReference type="SUPFAM" id="SSF52540">
    <property type="entry name" value="P-loop containing nucleoside triphosphate hydrolases"/>
    <property type="match status" value="1"/>
</dbReference>
<evidence type="ECO:0000256" key="5">
    <source>
        <dbReference type="ARBA" id="ARBA00022821"/>
    </source>
</evidence>
<evidence type="ECO:0000259" key="8">
    <source>
        <dbReference type="Pfam" id="PF00931"/>
    </source>
</evidence>